<dbReference type="AlphaFoldDB" id="A0A243Q3P9"/>
<feature type="non-terminal residue" evidence="2">
    <location>
        <position position="212"/>
    </location>
</feature>
<evidence type="ECO:0000313" key="3">
    <source>
        <dbReference type="Proteomes" id="UP000195105"/>
    </source>
</evidence>
<comment type="caution">
    <text evidence="2">The sequence shown here is derived from an EMBL/GenBank/DDBJ whole genome shotgun (WGS) entry which is preliminary data.</text>
</comment>
<accession>A0A243Q3P9</accession>
<gene>
    <name evidence="2" type="ORF">CA983_44250</name>
</gene>
<keyword evidence="3" id="KW-1185">Reference proteome</keyword>
<proteinExistence type="predicted"/>
<reference evidence="2 3" key="1">
    <citation type="submission" date="2017-05" db="EMBL/GenBank/DDBJ databases">
        <title>Biotechnological potential of actinobacteria isolated from South African environments.</title>
        <authorList>
            <person name="Le Roes-Hill M."/>
            <person name="Prins A."/>
            <person name="Durrell K.A."/>
        </authorList>
    </citation>
    <scope>NUCLEOTIDE SEQUENCE [LARGE SCALE GENOMIC DNA]</scope>
    <source>
        <strain evidence="2 3">HMC13</strain>
    </source>
</reference>
<evidence type="ECO:0000313" key="2">
    <source>
        <dbReference type="EMBL" id="OUC75706.1"/>
    </source>
</evidence>
<protein>
    <submittedName>
        <fullName evidence="2">Uncharacterized protein</fullName>
    </submittedName>
</protein>
<sequence length="212" mass="23977">MNQTLNDLRGQLTSVHTVRPRREQTLRELTDQADTAREELRGVEGALNSLAELEARRNRFRAQAEEQAFLRGRIDAQLSQLPDTGDTYEGSLLQLRAAAAFAQAQVDDLEAELDTDAMQDRLDHALNYISTDMTAYAQALNLEHSKRSIRLDVRKLTVLADSDEGIVPLLRIGSGENWVGYHLVAHLALHRYFTLHQRPVPRMLLLDQVTQP</sequence>
<dbReference type="InterPro" id="IPR022205">
    <property type="entry name" value="DUF3732"/>
</dbReference>
<dbReference type="EMBL" id="NGFN01000798">
    <property type="protein sequence ID" value="OUC75706.1"/>
    <property type="molecule type" value="Genomic_DNA"/>
</dbReference>
<organism evidence="2 3">
    <name type="scientific">Streptomyces swartbergensis</name>
    <dbReference type="NCBI Taxonomy" id="487165"/>
    <lineage>
        <taxon>Bacteria</taxon>
        <taxon>Bacillati</taxon>
        <taxon>Actinomycetota</taxon>
        <taxon>Actinomycetes</taxon>
        <taxon>Kitasatosporales</taxon>
        <taxon>Streptomycetaceae</taxon>
        <taxon>Streptomyces</taxon>
    </lineage>
</organism>
<name>A0A243Q3P9_9ACTN</name>
<dbReference type="Proteomes" id="UP000195105">
    <property type="component" value="Unassembled WGS sequence"/>
</dbReference>
<evidence type="ECO:0000256" key="1">
    <source>
        <dbReference type="SAM" id="Coils"/>
    </source>
</evidence>
<keyword evidence="1" id="KW-0175">Coiled coil</keyword>
<dbReference type="Pfam" id="PF12532">
    <property type="entry name" value="DUF3732"/>
    <property type="match status" value="1"/>
</dbReference>
<feature type="coiled-coil region" evidence="1">
    <location>
        <begin position="26"/>
        <end position="63"/>
    </location>
</feature>
<dbReference type="RefSeq" id="WP_208637196.1">
    <property type="nucleotide sequence ID" value="NZ_NGFN01000798.1"/>
</dbReference>